<gene>
    <name evidence="2" type="ORF">K431DRAFT_346940</name>
</gene>
<dbReference type="Proteomes" id="UP000799441">
    <property type="component" value="Unassembled WGS sequence"/>
</dbReference>
<organism evidence="2 3">
    <name type="scientific">Polychaeton citri CBS 116435</name>
    <dbReference type="NCBI Taxonomy" id="1314669"/>
    <lineage>
        <taxon>Eukaryota</taxon>
        <taxon>Fungi</taxon>
        <taxon>Dikarya</taxon>
        <taxon>Ascomycota</taxon>
        <taxon>Pezizomycotina</taxon>
        <taxon>Dothideomycetes</taxon>
        <taxon>Dothideomycetidae</taxon>
        <taxon>Capnodiales</taxon>
        <taxon>Capnodiaceae</taxon>
        <taxon>Polychaeton</taxon>
    </lineage>
</organism>
<dbReference type="EMBL" id="MU003797">
    <property type="protein sequence ID" value="KAF2720631.1"/>
    <property type="molecule type" value="Genomic_DNA"/>
</dbReference>
<feature type="compositionally biased region" description="Basic and acidic residues" evidence="1">
    <location>
        <begin position="81"/>
        <end position="92"/>
    </location>
</feature>
<feature type="region of interest" description="Disordered" evidence="1">
    <location>
        <begin position="41"/>
        <end position="115"/>
    </location>
</feature>
<evidence type="ECO:0000313" key="3">
    <source>
        <dbReference type="Proteomes" id="UP000799441"/>
    </source>
</evidence>
<comment type="caution">
    <text evidence="2">The sequence shown here is derived from an EMBL/GenBank/DDBJ whole genome shotgun (WGS) entry which is preliminary data.</text>
</comment>
<evidence type="ECO:0008006" key="4">
    <source>
        <dbReference type="Google" id="ProtNLM"/>
    </source>
</evidence>
<feature type="compositionally biased region" description="Basic and acidic residues" evidence="1">
    <location>
        <begin position="100"/>
        <end position="115"/>
    </location>
</feature>
<protein>
    <recommendedName>
        <fullName evidence="4">Mitochondrial ATPase inhibitor</fullName>
    </recommendedName>
</protein>
<sequence>MASILRQTVSKSSMLCRQQTPVTMALKRSIATSRPLLAGKESALNEEGRAAEAEKLKQDQLRKKEKGEQHWEEGLASDSESIAKADRDELKNSGETISKLQEESAKLAEKQSKSG</sequence>
<accession>A0A9P4UPM6</accession>
<keyword evidence="3" id="KW-1185">Reference proteome</keyword>
<feature type="compositionally biased region" description="Basic and acidic residues" evidence="1">
    <location>
        <begin position="46"/>
        <end position="73"/>
    </location>
</feature>
<name>A0A9P4UPM6_9PEZI</name>
<dbReference type="AlphaFoldDB" id="A0A9P4UPM6"/>
<dbReference type="OrthoDB" id="529205at2759"/>
<reference evidence="2" key="1">
    <citation type="journal article" date="2020" name="Stud. Mycol.">
        <title>101 Dothideomycetes genomes: a test case for predicting lifestyles and emergence of pathogens.</title>
        <authorList>
            <person name="Haridas S."/>
            <person name="Albert R."/>
            <person name="Binder M."/>
            <person name="Bloem J."/>
            <person name="Labutti K."/>
            <person name="Salamov A."/>
            <person name="Andreopoulos B."/>
            <person name="Baker S."/>
            <person name="Barry K."/>
            <person name="Bills G."/>
            <person name="Bluhm B."/>
            <person name="Cannon C."/>
            <person name="Castanera R."/>
            <person name="Culley D."/>
            <person name="Daum C."/>
            <person name="Ezra D."/>
            <person name="Gonzalez J."/>
            <person name="Henrissat B."/>
            <person name="Kuo A."/>
            <person name="Liang C."/>
            <person name="Lipzen A."/>
            <person name="Lutzoni F."/>
            <person name="Magnuson J."/>
            <person name="Mondo S."/>
            <person name="Nolan M."/>
            <person name="Ohm R."/>
            <person name="Pangilinan J."/>
            <person name="Park H.-J."/>
            <person name="Ramirez L."/>
            <person name="Alfaro M."/>
            <person name="Sun H."/>
            <person name="Tritt A."/>
            <person name="Yoshinaga Y."/>
            <person name="Zwiers L.-H."/>
            <person name="Turgeon B."/>
            <person name="Goodwin S."/>
            <person name="Spatafora J."/>
            <person name="Crous P."/>
            <person name="Grigoriev I."/>
        </authorList>
    </citation>
    <scope>NUCLEOTIDE SEQUENCE</scope>
    <source>
        <strain evidence="2">CBS 116435</strain>
    </source>
</reference>
<evidence type="ECO:0000256" key="1">
    <source>
        <dbReference type="SAM" id="MobiDB-lite"/>
    </source>
</evidence>
<proteinExistence type="predicted"/>
<evidence type="ECO:0000313" key="2">
    <source>
        <dbReference type="EMBL" id="KAF2720631.1"/>
    </source>
</evidence>